<dbReference type="EMBL" id="LRDB01000051">
    <property type="protein sequence ID" value="KYG72468.1"/>
    <property type="molecule type" value="Genomic_DNA"/>
</dbReference>
<evidence type="ECO:0000313" key="6">
    <source>
        <dbReference type="EMBL" id="KYG72468.1"/>
    </source>
</evidence>
<evidence type="ECO:0000313" key="7">
    <source>
        <dbReference type="Proteomes" id="UP000075615"/>
    </source>
</evidence>
<organism evidence="6 7">
    <name type="scientific">Roseivirga echinicomitans</name>
    <dbReference type="NCBI Taxonomy" id="296218"/>
    <lineage>
        <taxon>Bacteria</taxon>
        <taxon>Pseudomonadati</taxon>
        <taxon>Bacteroidota</taxon>
        <taxon>Cytophagia</taxon>
        <taxon>Cytophagales</taxon>
        <taxon>Roseivirgaceae</taxon>
        <taxon>Roseivirga</taxon>
    </lineage>
</organism>
<evidence type="ECO:0000256" key="1">
    <source>
        <dbReference type="ARBA" id="ARBA00004442"/>
    </source>
</evidence>
<keyword evidence="7" id="KW-1185">Reference proteome</keyword>
<reference evidence="6 7" key="1">
    <citation type="submission" date="2016-01" db="EMBL/GenBank/DDBJ databases">
        <title>Genome sequencing of Roseivirga echinicomitans KMM 6058.</title>
        <authorList>
            <person name="Selvaratnam C."/>
            <person name="Thevarajoo S."/>
            <person name="Goh K.M."/>
            <person name="Ee R."/>
            <person name="Chan K.-G."/>
            <person name="Chong C.S."/>
        </authorList>
    </citation>
    <scope>NUCLEOTIDE SEQUENCE [LARGE SCALE GENOMIC DNA]</scope>
    <source>
        <strain evidence="6 7">KMM 6058</strain>
    </source>
</reference>
<dbReference type="GO" id="GO:0015288">
    <property type="term" value="F:porin activity"/>
    <property type="evidence" value="ECO:0007669"/>
    <property type="project" value="TreeGrafter"/>
</dbReference>
<dbReference type="GO" id="GO:0009279">
    <property type="term" value="C:cell outer membrane"/>
    <property type="evidence" value="ECO:0007669"/>
    <property type="project" value="UniProtKB-SubCell"/>
</dbReference>
<comment type="caution">
    <text evidence="6">The sequence shown here is derived from an EMBL/GenBank/DDBJ whole genome shotgun (WGS) entry which is preliminary data.</text>
</comment>
<dbReference type="Gene3D" id="1.20.1600.10">
    <property type="entry name" value="Outer membrane efflux proteins (OEP)"/>
    <property type="match status" value="1"/>
</dbReference>
<accession>A0A150X182</accession>
<dbReference type="Proteomes" id="UP000075615">
    <property type="component" value="Unassembled WGS sequence"/>
</dbReference>
<name>A0A150X182_9BACT</name>
<dbReference type="PANTHER" id="PTHR30026">
    <property type="entry name" value="OUTER MEMBRANE PROTEIN TOLC"/>
    <property type="match status" value="1"/>
</dbReference>
<dbReference type="SUPFAM" id="SSF56954">
    <property type="entry name" value="Outer membrane efflux proteins (OEP)"/>
    <property type="match status" value="1"/>
</dbReference>
<dbReference type="InterPro" id="IPR051906">
    <property type="entry name" value="TolC-like"/>
</dbReference>
<evidence type="ECO:0008006" key="8">
    <source>
        <dbReference type="Google" id="ProtNLM"/>
    </source>
</evidence>
<keyword evidence="2" id="KW-1134">Transmembrane beta strand</keyword>
<keyword evidence="4" id="KW-0472">Membrane</keyword>
<evidence type="ECO:0000256" key="4">
    <source>
        <dbReference type="ARBA" id="ARBA00023136"/>
    </source>
</evidence>
<proteinExistence type="predicted"/>
<evidence type="ECO:0000256" key="2">
    <source>
        <dbReference type="ARBA" id="ARBA00022452"/>
    </source>
</evidence>
<dbReference type="GO" id="GO:1990281">
    <property type="term" value="C:efflux pump complex"/>
    <property type="evidence" value="ECO:0007669"/>
    <property type="project" value="TreeGrafter"/>
</dbReference>
<dbReference type="STRING" id="296218.AWN68_11965"/>
<keyword evidence="3" id="KW-0812">Transmembrane</keyword>
<comment type="subcellular location">
    <subcellularLocation>
        <location evidence="1">Cell outer membrane</location>
    </subcellularLocation>
</comment>
<protein>
    <recommendedName>
        <fullName evidence="8">Transporter</fullName>
    </recommendedName>
</protein>
<dbReference type="AlphaFoldDB" id="A0A150X182"/>
<evidence type="ECO:0000256" key="3">
    <source>
        <dbReference type="ARBA" id="ARBA00022692"/>
    </source>
</evidence>
<evidence type="ECO:0000256" key="5">
    <source>
        <dbReference type="ARBA" id="ARBA00023237"/>
    </source>
</evidence>
<dbReference type="PANTHER" id="PTHR30026:SF20">
    <property type="entry name" value="OUTER MEMBRANE PROTEIN TOLC"/>
    <property type="match status" value="1"/>
</dbReference>
<dbReference type="GO" id="GO:0015562">
    <property type="term" value="F:efflux transmembrane transporter activity"/>
    <property type="evidence" value="ECO:0007669"/>
    <property type="project" value="InterPro"/>
</dbReference>
<keyword evidence="5" id="KW-0998">Cell outer membrane</keyword>
<sequence>MMGMGLRAQTPLNEYLRIAAEQNPSLKAKYNQYLVALENVNQQGILPDPNLSFGYFISPVETRVGAQQLRLSISQMFPWMGTLKTKEQAATMIARARFEEFEEAKNLLFLNVKTKWLTLLEIQEEIRITNQNLSILRSYEPITKTKYEASLVSLADLVRVQITVEQSETKLELLELKKLNLVGDFNTLLNRELNTEVPINESVEINRQHMASLDSVLVNQPGVKAIQASLEAVDNEVILAQLKRKPNIGIGLDYVMVNKRKDMVMADNGKDVLMPMVTLSLPIFGKKNQSVIKEAELKKEVITGQYYGLQNQLRNIWNTTEFDMQSALKEIEQVDSEMNKTQTLLSVLTSEYTNDNRNFEDLLATQQKLLQLQLAKIKSKIKHREALYKREYLTGSTLNQLK</sequence>
<gene>
    <name evidence="6" type="ORF">AWN68_11965</name>
</gene>